<evidence type="ECO:0000256" key="3">
    <source>
        <dbReference type="ARBA" id="ARBA00015522"/>
    </source>
</evidence>
<keyword evidence="4" id="KW-0539">Nucleus</keyword>
<accession>A0A484BJR8</accession>
<comment type="similarity">
    <text evidence="2">Belongs to the NOP16 family.</text>
</comment>
<gene>
    <name evidence="5" type="ORF">AWZ03_005197</name>
</gene>
<evidence type="ECO:0000313" key="5">
    <source>
        <dbReference type="EMBL" id="TDG48452.1"/>
    </source>
</evidence>
<dbReference type="InterPro" id="IPR019002">
    <property type="entry name" value="Ribosome_biogenesis_Nop16"/>
</dbReference>
<keyword evidence="6" id="KW-1185">Reference proteome</keyword>
<evidence type="ECO:0000256" key="1">
    <source>
        <dbReference type="ARBA" id="ARBA00004604"/>
    </source>
</evidence>
<dbReference type="PANTHER" id="PTHR13243">
    <property type="entry name" value="HSPC111 PROTEIN-RELATED"/>
    <property type="match status" value="1"/>
</dbReference>
<dbReference type="PANTHER" id="PTHR13243:SF1">
    <property type="entry name" value="NUCLEOLAR PROTEIN 16"/>
    <property type="match status" value="1"/>
</dbReference>
<dbReference type="OMA" id="RRNHGQW"/>
<comment type="caution">
    <text evidence="5">The sequence shown here is derived from an EMBL/GenBank/DDBJ whole genome shotgun (WGS) entry which is preliminary data.</text>
</comment>
<name>A0A484BJR8_DRONA</name>
<proteinExistence type="inferred from homology"/>
<dbReference type="EMBL" id="LSRL02000033">
    <property type="protein sequence ID" value="TDG48452.1"/>
    <property type="molecule type" value="Genomic_DNA"/>
</dbReference>
<dbReference type="STRING" id="7232.A0A484BJR8"/>
<dbReference type="GO" id="GO:0042273">
    <property type="term" value="P:ribosomal large subunit biogenesis"/>
    <property type="evidence" value="ECO:0007669"/>
    <property type="project" value="TreeGrafter"/>
</dbReference>
<dbReference type="KEGG" id="dnv:108655921"/>
<sequence length="209" mass="25201">MKIRKNHVRKRYRYNVNRKTMNKTRKNTGKIKDPEMKKMWLEGKRVGTNFSEMGLARDPNKAVGVPNYKRERLEAVKIVNGFTEEELDDEEMAILGSKKDKTETPKPKRGHVVQELEQMAIDRRADPEFRLPKGVVKELSYFLNKYKFNYKAMVTDRRNHGQWTWRQFRLKIRRFMSIPEQFNEYLEQNKLPIDVKPDWPEYESDSEWK</sequence>
<dbReference type="Proteomes" id="UP000295192">
    <property type="component" value="Unassembled WGS sequence"/>
</dbReference>
<evidence type="ECO:0000256" key="4">
    <source>
        <dbReference type="ARBA" id="ARBA00023242"/>
    </source>
</evidence>
<dbReference type="Pfam" id="PF09420">
    <property type="entry name" value="Nop16"/>
    <property type="match status" value="2"/>
</dbReference>
<evidence type="ECO:0000256" key="2">
    <source>
        <dbReference type="ARBA" id="ARBA00008479"/>
    </source>
</evidence>
<dbReference type="OrthoDB" id="285729at2759"/>
<protein>
    <recommendedName>
        <fullName evidence="3">Nucleolar protein 16</fullName>
    </recommendedName>
</protein>
<dbReference type="AlphaFoldDB" id="A0A484BJR8"/>
<evidence type="ECO:0000313" key="6">
    <source>
        <dbReference type="Proteomes" id="UP000295192"/>
    </source>
</evidence>
<dbReference type="GO" id="GO:0005730">
    <property type="term" value="C:nucleolus"/>
    <property type="evidence" value="ECO:0007669"/>
    <property type="project" value="UniProtKB-SubCell"/>
</dbReference>
<comment type="subcellular location">
    <subcellularLocation>
        <location evidence="1">Nucleus</location>
        <location evidence="1">Nucleolus</location>
    </subcellularLocation>
</comment>
<reference evidence="5 6" key="1">
    <citation type="journal article" date="2019" name="J. Hered.">
        <title>An Improved Genome Assembly for Drosophila navojoa, the Basal Species in the mojavensis Cluster.</title>
        <authorList>
            <person name="Vanderlinde T."/>
            <person name="Dupim E.G."/>
            <person name="Nazario-Yepiz N.O."/>
            <person name="Carvalho A.B."/>
        </authorList>
    </citation>
    <scope>NUCLEOTIDE SEQUENCE [LARGE SCALE GENOMIC DNA]</scope>
    <source>
        <strain evidence="5">Navoj_Jal97</strain>
        <tissue evidence="5">Whole organism</tissue>
    </source>
</reference>
<organism evidence="5 6">
    <name type="scientific">Drosophila navojoa</name>
    <name type="common">Fruit fly</name>
    <dbReference type="NCBI Taxonomy" id="7232"/>
    <lineage>
        <taxon>Eukaryota</taxon>
        <taxon>Metazoa</taxon>
        <taxon>Ecdysozoa</taxon>
        <taxon>Arthropoda</taxon>
        <taxon>Hexapoda</taxon>
        <taxon>Insecta</taxon>
        <taxon>Pterygota</taxon>
        <taxon>Neoptera</taxon>
        <taxon>Endopterygota</taxon>
        <taxon>Diptera</taxon>
        <taxon>Brachycera</taxon>
        <taxon>Muscomorpha</taxon>
        <taxon>Ephydroidea</taxon>
        <taxon>Drosophilidae</taxon>
        <taxon>Drosophila</taxon>
    </lineage>
</organism>